<evidence type="ECO:0000256" key="2">
    <source>
        <dbReference type="ARBA" id="ARBA00012438"/>
    </source>
</evidence>
<dbReference type="Gene3D" id="1.10.287.130">
    <property type="match status" value="1"/>
</dbReference>
<dbReference type="RefSeq" id="WP_377059149.1">
    <property type="nucleotide sequence ID" value="NZ_JBHLUU010000126.1"/>
</dbReference>
<dbReference type="EC" id="2.7.13.3" evidence="2"/>
<dbReference type="PRINTS" id="PR00344">
    <property type="entry name" value="BCTRLSENSOR"/>
</dbReference>
<accession>A0ABV6KX58</accession>
<evidence type="ECO:0000256" key="4">
    <source>
        <dbReference type="ARBA" id="ARBA00022679"/>
    </source>
</evidence>
<keyword evidence="11" id="KW-1185">Reference proteome</keyword>
<keyword evidence="7 10" id="KW-0067">ATP-binding</keyword>
<keyword evidence="5" id="KW-0547">Nucleotide-binding</keyword>
<dbReference type="EMBL" id="JBHLUU010000126">
    <property type="protein sequence ID" value="MFC0477907.1"/>
    <property type="molecule type" value="Genomic_DNA"/>
</dbReference>
<dbReference type="InterPro" id="IPR003661">
    <property type="entry name" value="HisK_dim/P_dom"/>
</dbReference>
<dbReference type="PROSITE" id="PS50109">
    <property type="entry name" value="HIS_KIN"/>
    <property type="match status" value="1"/>
</dbReference>
<feature type="domain" description="Histidine kinase" evidence="9">
    <location>
        <begin position="44"/>
        <end position="253"/>
    </location>
</feature>
<dbReference type="Pfam" id="PF00512">
    <property type="entry name" value="HisKA"/>
    <property type="match status" value="1"/>
</dbReference>
<evidence type="ECO:0000256" key="1">
    <source>
        <dbReference type="ARBA" id="ARBA00000085"/>
    </source>
</evidence>
<evidence type="ECO:0000313" key="10">
    <source>
        <dbReference type="EMBL" id="MFC0477907.1"/>
    </source>
</evidence>
<dbReference type="InterPro" id="IPR036890">
    <property type="entry name" value="HATPase_C_sf"/>
</dbReference>
<evidence type="ECO:0000256" key="3">
    <source>
        <dbReference type="ARBA" id="ARBA00022553"/>
    </source>
</evidence>
<evidence type="ECO:0000256" key="7">
    <source>
        <dbReference type="ARBA" id="ARBA00022840"/>
    </source>
</evidence>
<dbReference type="InterPro" id="IPR036097">
    <property type="entry name" value="HisK_dim/P_sf"/>
</dbReference>
<evidence type="ECO:0000256" key="5">
    <source>
        <dbReference type="ARBA" id="ARBA00022741"/>
    </source>
</evidence>
<dbReference type="SUPFAM" id="SSF55874">
    <property type="entry name" value="ATPase domain of HSP90 chaperone/DNA topoisomerase II/histidine kinase"/>
    <property type="match status" value="1"/>
</dbReference>
<comment type="caution">
    <text evidence="10">The sequence shown here is derived from an EMBL/GenBank/DDBJ whole genome shotgun (WGS) entry which is preliminary data.</text>
</comment>
<gene>
    <name evidence="10" type="ORF">ACFFHF_22215</name>
</gene>
<evidence type="ECO:0000256" key="6">
    <source>
        <dbReference type="ARBA" id="ARBA00022777"/>
    </source>
</evidence>
<keyword evidence="6" id="KW-0418">Kinase</keyword>
<dbReference type="PANTHER" id="PTHR43065">
    <property type="entry name" value="SENSOR HISTIDINE KINASE"/>
    <property type="match status" value="1"/>
</dbReference>
<keyword evidence="4" id="KW-0808">Transferase</keyword>
<dbReference type="Gene3D" id="3.30.565.10">
    <property type="entry name" value="Histidine kinase-like ATPase, C-terminal domain"/>
    <property type="match status" value="1"/>
</dbReference>
<dbReference type="Pfam" id="PF02518">
    <property type="entry name" value="HATPase_c"/>
    <property type="match status" value="1"/>
</dbReference>
<reference evidence="10 11" key="1">
    <citation type="submission" date="2024-09" db="EMBL/GenBank/DDBJ databases">
        <authorList>
            <person name="Sun Q."/>
            <person name="Mori K."/>
        </authorList>
    </citation>
    <scope>NUCLEOTIDE SEQUENCE [LARGE SCALE GENOMIC DNA]</scope>
    <source>
        <strain evidence="10 11">CGMCC 1.9126</strain>
    </source>
</reference>
<keyword evidence="8" id="KW-0902">Two-component regulatory system</keyword>
<evidence type="ECO:0000259" key="9">
    <source>
        <dbReference type="PROSITE" id="PS50109"/>
    </source>
</evidence>
<evidence type="ECO:0000256" key="8">
    <source>
        <dbReference type="ARBA" id="ARBA00023012"/>
    </source>
</evidence>
<dbReference type="Proteomes" id="UP001589738">
    <property type="component" value="Unassembled WGS sequence"/>
</dbReference>
<dbReference type="SMART" id="SM00387">
    <property type="entry name" value="HATPase_c"/>
    <property type="match status" value="1"/>
</dbReference>
<dbReference type="SMART" id="SM00388">
    <property type="entry name" value="HisKA"/>
    <property type="match status" value="1"/>
</dbReference>
<proteinExistence type="predicted"/>
<name>A0ABV6KX58_9BACI</name>
<dbReference type="GO" id="GO:0005524">
    <property type="term" value="F:ATP binding"/>
    <property type="evidence" value="ECO:0007669"/>
    <property type="project" value="UniProtKB-KW"/>
</dbReference>
<dbReference type="InterPro" id="IPR004358">
    <property type="entry name" value="Sig_transdc_His_kin-like_C"/>
</dbReference>
<protein>
    <recommendedName>
        <fullName evidence="2">histidine kinase</fullName>
        <ecNumber evidence="2">2.7.13.3</ecNumber>
    </recommendedName>
</protein>
<dbReference type="CDD" id="cd00082">
    <property type="entry name" value="HisKA"/>
    <property type="match status" value="1"/>
</dbReference>
<dbReference type="PANTHER" id="PTHR43065:SF34">
    <property type="entry name" value="SPORULATION KINASE A"/>
    <property type="match status" value="1"/>
</dbReference>
<keyword evidence="3" id="KW-0597">Phosphoprotein</keyword>
<dbReference type="InterPro" id="IPR003594">
    <property type="entry name" value="HATPase_dom"/>
</dbReference>
<sequence length="258" mass="29277">MKIINTRLIKNYEGKIERVVGVFRFLNHIKEAEKQTLASRIAAGIAHEIRNPLTTVRGFLQLLQGRVDEETAEMFQSLLIPEIDRANKIITDFLRISKPGTVKREILEVKDFFIDYLGHFLNSDALLHNVNITYKISEESAGGFFVGDREELFQVFSNLYRNSLQAKDDSTMEIMISTELIGSKIFIEFVDNGLGIEPNLLQHVFDPFFTTKDEGTGLGLSVSKKIIENYHGTMNVQSSPLGTRFLIYLPVYTGNLPL</sequence>
<evidence type="ECO:0000313" key="11">
    <source>
        <dbReference type="Proteomes" id="UP001589738"/>
    </source>
</evidence>
<dbReference type="SUPFAM" id="SSF47384">
    <property type="entry name" value="Homodimeric domain of signal transducing histidine kinase"/>
    <property type="match status" value="1"/>
</dbReference>
<dbReference type="InterPro" id="IPR005467">
    <property type="entry name" value="His_kinase_dom"/>
</dbReference>
<organism evidence="10 11">
    <name type="scientific">Robertmurraya beringensis</name>
    <dbReference type="NCBI Taxonomy" id="641660"/>
    <lineage>
        <taxon>Bacteria</taxon>
        <taxon>Bacillati</taxon>
        <taxon>Bacillota</taxon>
        <taxon>Bacilli</taxon>
        <taxon>Bacillales</taxon>
        <taxon>Bacillaceae</taxon>
        <taxon>Robertmurraya</taxon>
    </lineage>
</organism>
<comment type="catalytic activity">
    <reaction evidence="1">
        <text>ATP + protein L-histidine = ADP + protein N-phospho-L-histidine.</text>
        <dbReference type="EC" id="2.7.13.3"/>
    </reaction>
</comment>